<dbReference type="PANTHER" id="PTHR23135">
    <property type="entry name" value="MUR LIGASE FAMILY MEMBER"/>
    <property type="match status" value="1"/>
</dbReference>
<dbReference type="EMBL" id="MEXL01000041">
    <property type="protein sequence ID" value="OGD01569.1"/>
    <property type="molecule type" value="Genomic_DNA"/>
</dbReference>
<comment type="caution">
    <text evidence="4">The sequence shown here is derived from an EMBL/GenBank/DDBJ whole genome shotgun (WGS) entry which is preliminary data.</text>
</comment>
<dbReference type="PANTHER" id="PTHR23135:SF4">
    <property type="entry name" value="UDP-N-ACETYLMURAMOYL-L-ALANYL-D-GLUTAMATE--2,6-DIAMINOPIMELATE LIGASE MURE HOMOLOG, CHLOROPLASTIC"/>
    <property type="match status" value="1"/>
</dbReference>
<evidence type="ECO:0000259" key="2">
    <source>
        <dbReference type="Pfam" id="PF02875"/>
    </source>
</evidence>
<dbReference type="InterPro" id="IPR036615">
    <property type="entry name" value="Mur_ligase_C_dom_sf"/>
</dbReference>
<accession>A0A1F4Z5H8</accession>
<keyword evidence="1" id="KW-1133">Transmembrane helix</keyword>
<organism evidence="4 5">
    <name type="scientific">Candidatus Amesbacteria bacterium RIFCSPHIGHO2_12_FULL_48_14</name>
    <dbReference type="NCBI Taxonomy" id="1797257"/>
    <lineage>
        <taxon>Bacteria</taxon>
        <taxon>Candidatus Amesiibacteriota</taxon>
    </lineage>
</organism>
<dbReference type="GO" id="GO:0016881">
    <property type="term" value="F:acid-amino acid ligase activity"/>
    <property type="evidence" value="ECO:0007669"/>
    <property type="project" value="InterPro"/>
</dbReference>
<dbReference type="Proteomes" id="UP000178993">
    <property type="component" value="Unassembled WGS sequence"/>
</dbReference>
<evidence type="ECO:0000313" key="4">
    <source>
        <dbReference type="EMBL" id="OGD01569.1"/>
    </source>
</evidence>
<gene>
    <name evidence="4" type="ORF">A3E17_01185</name>
</gene>
<dbReference type="Pfam" id="PF02875">
    <property type="entry name" value="Mur_ligase_C"/>
    <property type="match status" value="1"/>
</dbReference>
<dbReference type="InterPro" id="IPR013221">
    <property type="entry name" value="Mur_ligase_cen"/>
</dbReference>
<evidence type="ECO:0008006" key="6">
    <source>
        <dbReference type="Google" id="ProtNLM"/>
    </source>
</evidence>
<protein>
    <recommendedName>
        <fullName evidence="6">UDP-N-acetylmuramyl-tripeptide synthetase</fullName>
    </recommendedName>
</protein>
<dbReference type="Pfam" id="PF08245">
    <property type="entry name" value="Mur_ligase_M"/>
    <property type="match status" value="1"/>
</dbReference>
<dbReference type="AlphaFoldDB" id="A0A1F4Z5H8"/>
<dbReference type="InterPro" id="IPR004101">
    <property type="entry name" value="Mur_ligase_C"/>
</dbReference>
<name>A0A1F4Z5H8_9BACT</name>
<sequence>MEVKWWGQRVKNIYHYLVSVVMIAWYRYPARKMFVIGVTGTDGKTTTATLIYEILRAAGLNAALISTVAAKIGGEEVDTGLHTTNPDARRMQPLLRRMADAGVTHLVLEVTAHGLDQYRVLGCNFAVGVLTNITHEHLDDFVTMERYRRAKLKLFKGVKFAVLNADDPSFKNFQFSIFNFKSNSKTRIIKYSKSKLKNISPALWGDYNRYNIGAAEAVARILEVRSQIVETVIKDFEGVPGRREEVKAGQKFRVIVDFAHTPNALDQVLLQLRKELGAEKRLILVFGCTGERDKGKRPMMGEIASRLADVVIITSDDMRSESQDEIARQIMSGITPELRSSPLKFSSPTRVFAVRGDKRGDMKIVKENDRGEAIKKAIKEAGPGDIVLLAGKGHERTILIGKTERPWSDAEEAKRAIRGAGG</sequence>
<dbReference type="Gene3D" id="3.40.1190.10">
    <property type="entry name" value="Mur-like, catalytic domain"/>
    <property type="match status" value="1"/>
</dbReference>
<keyword evidence="1" id="KW-0472">Membrane</keyword>
<keyword evidence="1" id="KW-0812">Transmembrane</keyword>
<feature type="domain" description="Mur ligase central" evidence="3">
    <location>
        <begin position="38"/>
        <end position="197"/>
    </location>
</feature>
<feature type="transmembrane region" description="Helical" evidence="1">
    <location>
        <begin position="12"/>
        <end position="28"/>
    </location>
</feature>
<evidence type="ECO:0000313" key="5">
    <source>
        <dbReference type="Proteomes" id="UP000178993"/>
    </source>
</evidence>
<reference evidence="4 5" key="1">
    <citation type="journal article" date="2016" name="Nat. Commun.">
        <title>Thousands of microbial genomes shed light on interconnected biogeochemical processes in an aquifer system.</title>
        <authorList>
            <person name="Anantharaman K."/>
            <person name="Brown C.T."/>
            <person name="Hug L.A."/>
            <person name="Sharon I."/>
            <person name="Castelle C.J."/>
            <person name="Probst A.J."/>
            <person name="Thomas B.C."/>
            <person name="Singh A."/>
            <person name="Wilkins M.J."/>
            <person name="Karaoz U."/>
            <person name="Brodie E.L."/>
            <person name="Williams K.H."/>
            <person name="Hubbard S.S."/>
            <person name="Banfield J.F."/>
        </authorList>
    </citation>
    <scope>NUCLEOTIDE SEQUENCE [LARGE SCALE GENOMIC DNA]</scope>
</reference>
<dbReference type="Gene3D" id="3.90.190.20">
    <property type="entry name" value="Mur ligase, C-terminal domain"/>
    <property type="match status" value="1"/>
</dbReference>
<dbReference type="InterPro" id="IPR036565">
    <property type="entry name" value="Mur-like_cat_sf"/>
</dbReference>
<evidence type="ECO:0000259" key="3">
    <source>
        <dbReference type="Pfam" id="PF08245"/>
    </source>
</evidence>
<proteinExistence type="predicted"/>
<dbReference type="SUPFAM" id="SSF53623">
    <property type="entry name" value="MurD-like peptide ligases, catalytic domain"/>
    <property type="match status" value="1"/>
</dbReference>
<dbReference type="SUPFAM" id="SSF53244">
    <property type="entry name" value="MurD-like peptide ligases, peptide-binding domain"/>
    <property type="match status" value="1"/>
</dbReference>
<evidence type="ECO:0000256" key="1">
    <source>
        <dbReference type="SAM" id="Phobius"/>
    </source>
</evidence>
<dbReference type="GO" id="GO:0005524">
    <property type="term" value="F:ATP binding"/>
    <property type="evidence" value="ECO:0007669"/>
    <property type="project" value="InterPro"/>
</dbReference>
<feature type="domain" description="Mur ligase C-terminal" evidence="2">
    <location>
        <begin position="242"/>
        <end position="393"/>
    </location>
</feature>